<dbReference type="EMBL" id="UGHP01000001">
    <property type="protein sequence ID" value="STQ79197.1"/>
    <property type="molecule type" value="Genomic_DNA"/>
</dbReference>
<reference evidence="1 2" key="1">
    <citation type="submission" date="2018-06" db="EMBL/GenBank/DDBJ databases">
        <authorList>
            <consortium name="Pathogen Informatics"/>
            <person name="Doyle S."/>
        </authorList>
    </citation>
    <scope>NUCLEOTIDE SEQUENCE [LARGE SCALE GENOMIC DNA]</scope>
    <source>
        <strain evidence="1 2">NCTC8105</strain>
    </source>
</reference>
<dbReference type="AlphaFoldDB" id="A0A377PFQ6"/>
<name>A0A377PFQ6_HAFAL</name>
<gene>
    <name evidence="1" type="ORF">NCTC8105_01266</name>
</gene>
<organism evidence="1 2">
    <name type="scientific">Hafnia alvei</name>
    <dbReference type="NCBI Taxonomy" id="569"/>
    <lineage>
        <taxon>Bacteria</taxon>
        <taxon>Pseudomonadati</taxon>
        <taxon>Pseudomonadota</taxon>
        <taxon>Gammaproteobacteria</taxon>
        <taxon>Enterobacterales</taxon>
        <taxon>Hafniaceae</taxon>
        <taxon>Hafnia</taxon>
    </lineage>
</organism>
<sequence length="122" mass="13630">MNKNIESNRKHIANAFVDYCKRRNCGHSVCVVTVGRKQIILGDLTADGVHRCLKDCFEVECIKKYGKASSQSLLESTYPGMLNKDNTKLTPEGIEFMSSLMANAVEIALKDPKGNHFGLEMY</sequence>
<dbReference type="Proteomes" id="UP000254821">
    <property type="component" value="Unassembled WGS sequence"/>
</dbReference>
<dbReference type="RefSeq" id="WP_004092361.1">
    <property type="nucleotide sequence ID" value="NZ_CAOBPG010000006.1"/>
</dbReference>
<evidence type="ECO:0000313" key="1">
    <source>
        <dbReference type="EMBL" id="STQ79197.1"/>
    </source>
</evidence>
<protein>
    <submittedName>
        <fullName evidence="1">Uncharacterized protein</fullName>
    </submittedName>
</protein>
<accession>A0A377PFQ6</accession>
<proteinExistence type="predicted"/>
<evidence type="ECO:0000313" key="2">
    <source>
        <dbReference type="Proteomes" id="UP000254821"/>
    </source>
</evidence>